<reference evidence="7 8" key="1">
    <citation type="submission" date="2022-07" db="EMBL/GenBank/DDBJ databases">
        <authorList>
            <person name="Xamxidin M."/>
            <person name="Wu M."/>
        </authorList>
    </citation>
    <scope>NUCLEOTIDE SEQUENCE [LARGE SCALE GENOMIC DNA]</scope>
    <source>
        <strain evidence="7 8">NBRC 111650</strain>
    </source>
</reference>
<feature type="domain" description="RNA polymerase sigma factor 70 region 4 type 2" evidence="6">
    <location>
        <begin position="140"/>
        <end position="191"/>
    </location>
</feature>
<dbReference type="EMBL" id="JANIGO010000002">
    <property type="protein sequence ID" value="MCQ8895824.1"/>
    <property type="molecule type" value="Genomic_DNA"/>
</dbReference>
<keyword evidence="2" id="KW-0805">Transcription regulation</keyword>
<keyword evidence="4" id="KW-0804">Transcription</keyword>
<dbReference type="InterPro" id="IPR007627">
    <property type="entry name" value="RNA_pol_sigma70_r2"/>
</dbReference>
<dbReference type="CDD" id="cd06171">
    <property type="entry name" value="Sigma70_r4"/>
    <property type="match status" value="1"/>
</dbReference>
<evidence type="ECO:0000256" key="3">
    <source>
        <dbReference type="ARBA" id="ARBA00023082"/>
    </source>
</evidence>
<feature type="domain" description="RNA polymerase sigma-70 region 2" evidence="5">
    <location>
        <begin position="42"/>
        <end position="100"/>
    </location>
</feature>
<evidence type="ECO:0000256" key="4">
    <source>
        <dbReference type="ARBA" id="ARBA00023163"/>
    </source>
</evidence>
<dbReference type="InterPro" id="IPR014284">
    <property type="entry name" value="RNA_pol_sigma-70_dom"/>
</dbReference>
<dbReference type="Pfam" id="PF04542">
    <property type="entry name" value="Sigma70_r2"/>
    <property type="match status" value="1"/>
</dbReference>
<protein>
    <submittedName>
        <fullName evidence="7">RNA polymerase sigma factor</fullName>
    </submittedName>
</protein>
<accession>A0ABT1WHA7</accession>
<comment type="similarity">
    <text evidence="1">Belongs to the sigma-70 factor family. ECF subfamily.</text>
</comment>
<evidence type="ECO:0000256" key="2">
    <source>
        <dbReference type="ARBA" id="ARBA00023015"/>
    </source>
</evidence>
<dbReference type="Gene3D" id="1.10.10.10">
    <property type="entry name" value="Winged helix-like DNA-binding domain superfamily/Winged helix DNA-binding domain"/>
    <property type="match status" value="1"/>
</dbReference>
<dbReference type="Proteomes" id="UP001204142">
    <property type="component" value="Unassembled WGS sequence"/>
</dbReference>
<dbReference type="InterPro" id="IPR036388">
    <property type="entry name" value="WH-like_DNA-bd_sf"/>
</dbReference>
<evidence type="ECO:0000259" key="5">
    <source>
        <dbReference type="Pfam" id="PF04542"/>
    </source>
</evidence>
<evidence type="ECO:0000256" key="1">
    <source>
        <dbReference type="ARBA" id="ARBA00010641"/>
    </source>
</evidence>
<dbReference type="InterPro" id="IPR039425">
    <property type="entry name" value="RNA_pol_sigma-70-like"/>
</dbReference>
<dbReference type="InterPro" id="IPR013249">
    <property type="entry name" value="RNA_pol_sigma70_r4_t2"/>
</dbReference>
<sequence>MMMNTLQDVHCLQDSLLAHALVQDAPLAPEQLRTLEILLTSQRSRLTHFIRKHLRKDDWVDDVLQQTHLAAFRNWSRFRGESKPETWLFGIALNLVKNFRYRDDSHRFCQDDCEDEINNLPCNSELEPEQAALQRERIDLLRGAIEHLPLKMQRVVQLVLLEGLSYQDAAVELDLPIGTVRSRLSRARDALREEMERAELPPEKTH</sequence>
<dbReference type="SUPFAM" id="SSF88659">
    <property type="entry name" value="Sigma3 and sigma4 domains of RNA polymerase sigma factors"/>
    <property type="match status" value="1"/>
</dbReference>
<proteinExistence type="inferred from homology"/>
<dbReference type="RefSeq" id="WP_256763591.1">
    <property type="nucleotide sequence ID" value="NZ_JANIGO010000002.1"/>
</dbReference>
<keyword evidence="3" id="KW-0731">Sigma factor</keyword>
<dbReference type="SUPFAM" id="SSF88946">
    <property type="entry name" value="Sigma2 domain of RNA polymerase sigma factors"/>
    <property type="match status" value="1"/>
</dbReference>
<evidence type="ECO:0000259" key="6">
    <source>
        <dbReference type="Pfam" id="PF08281"/>
    </source>
</evidence>
<dbReference type="Pfam" id="PF08281">
    <property type="entry name" value="Sigma70_r4_2"/>
    <property type="match status" value="1"/>
</dbReference>
<name>A0ABT1WHA7_9BURK</name>
<evidence type="ECO:0000313" key="7">
    <source>
        <dbReference type="EMBL" id="MCQ8895824.1"/>
    </source>
</evidence>
<dbReference type="PANTHER" id="PTHR43133">
    <property type="entry name" value="RNA POLYMERASE ECF-TYPE SIGMA FACTO"/>
    <property type="match status" value="1"/>
</dbReference>
<organism evidence="7 8">
    <name type="scientific">Limnobacter humi</name>
    <dbReference type="NCBI Taxonomy" id="1778671"/>
    <lineage>
        <taxon>Bacteria</taxon>
        <taxon>Pseudomonadati</taxon>
        <taxon>Pseudomonadota</taxon>
        <taxon>Betaproteobacteria</taxon>
        <taxon>Burkholderiales</taxon>
        <taxon>Burkholderiaceae</taxon>
        <taxon>Limnobacter</taxon>
    </lineage>
</organism>
<gene>
    <name evidence="7" type="ORF">NQT62_05150</name>
</gene>
<dbReference type="InterPro" id="IPR013324">
    <property type="entry name" value="RNA_pol_sigma_r3/r4-like"/>
</dbReference>
<keyword evidence="8" id="KW-1185">Reference proteome</keyword>
<dbReference type="NCBIfam" id="TIGR02937">
    <property type="entry name" value="sigma70-ECF"/>
    <property type="match status" value="1"/>
</dbReference>
<dbReference type="PANTHER" id="PTHR43133:SF51">
    <property type="entry name" value="RNA POLYMERASE SIGMA FACTOR"/>
    <property type="match status" value="1"/>
</dbReference>
<dbReference type="Gene3D" id="1.10.1740.10">
    <property type="match status" value="1"/>
</dbReference>
<dbReference type="InterPro" id="IPR013325">
    <property type="entry name" value="RNA_pol_sigma_r2"/>
</dbReference>
<evidence type="ECO:0000313" key="8">
    <source>
        <dbReference type="Proteomes" id="UP001204142"/>
    </source>
</evidence>
<comment type="caution">
    <text evidence="7">The sequence shown here is derived from an EMBL/GenBank/DDBJ whole genome shotgun (WGS) entry which is preliminary data.</text>
</comment>